<keyword evidence="3" id="KW-0472">Membrane</keyword>
<reference evidence="5" key="1">
    <citation type="submission" date="2020-05" db="UniProtKB">
        <authorList>
            <consortium name="EnsemblMetazoa"/>
        </authorList>
    </citation>
    <scope>IDENTIFICATION</scope>
    <source>
        <strain evidence="5">Aabys</strain>
    </source>
</reference>
<dbReference type="SUPFAM" id="SSF47954">
    <property type="entry name" value="Cyclin-like"/>
    <property type="match status" value="1"/>
</dbReference>
<dbReference type="eggNOG" id="KOG1674">
    <property type="taxonomic scope" value="Eukaryota"/>
</dbReference>
<dbReference type="EnsemblMetazoa" id="MDOA003002-RC">
    <property type="protein sequence ID" value="MDOA003002-PC"/>
    <property type="gene ID" value="MDOA003002"/>
</dbReference>
<evidence type="ECO:0000256" key="3">
    <source>
        <dbReference type="SAM" id="Phobius"/>
    </source>
</evidence>
<dbReference type="OrthoDB" id="244495at2759"/>
<dbReference type="STRING" id="7370.A0A1I8MAV2"/>
<dbReference type="EnsemblMetazoa" id="MDOA003002-RB">
    <property type="protein sequence ID" value="MDOA003002-PB"/>
    <property type="gene ID" value="MDOA003002"/>
</dbReference>
<dbReference type="InterPro" id="IPR006671">
    <property type="entry name" value="Cyclin_N"/>
</dbReference>
<dbReference type="InterPro" id="IPR036915">
    <property type="entry name" value="Cyclin-like_sf"/>
</dbReference>
<sequence length="452" mass="51832">MGRKQGCVIKNSAAATTKTKTTTKKVMPHDEFMQRIRKSLYFGQDFSECESMGVSKPLAELTSELFSDTHRGHTLNRLSCVEASSVIPATPAALIMALIYLDRLNATDPAYVRRITPQELFIVSMMISTKFYAGHDEEIYLSDWAEDGNMSEDRLKELELEFLCAIEWNIYISNEQFFEKLTCIEKQLARREGLRRGWLTYSELMQMLPSFTLAKFLLNNITIMAVSYAASVMTIAGAFFLAAQIPGTSLYRSSKTTHDIDNDLLNATDIIKTNGSTSASSTTSASMANSMRQHNHTTHLGLNVEAELLKLERQYREEDLRNQMRQKHNEIATESRLTLPQQQYMAKLNVHQKCAKYDIQRQQLGYWFAYKEELSEHEMASKIDEHFQTPLFVQNYGNSDNNYYNGLKPVPAAVNHKFDNASITSMLWNFLSDTVQQHTPFMRLPFVWLKFM</sequence>
<dbReference type="AlphaFoldDB" id="A0A1I8MAV2"/>
<dbReference type="PANTHER" id="PTHR15615">
    <property type="match status" value="1"/>
</dbReference>
<dbReference type="GeneID" id="101894630"/>
<evidence type="ECO:0000313" key="5">
    <source>
        <dbReference type="EnsemblMetazoa" id="MDOA003002-PC"/>
    </source>
</evidence>
<feature type="domain" description="Cyclin N-terminal" evidence="4">
    <location>
        <begin position="87"/>
        <end position="170"/>
    </location>
</feature>
<dbReference type="GO" id="GO:0019901">
    <property type="term" value="F:protein kinase binding"/>
    <property type="evidence" value="ECO:0007669"/>
    <property type="project" value="InterPro"/>
</dbReference>
<dbReference type="InterPro" id="IPR013922">
    <property type="entry name" value="Cyclin_PHO80-like"/>
</dbReference>
<dbReference type="GO" id="GO:0005634">
    <property type="term" value="C:nucleus"/>
    <property type="evidence" value="ECO:0007669"/>
    <property type="project" value="TreeGrafter"/>
</dbReference>
<dbReference type="GO" id="GO:0000307">
    <property type="term" value="C:cyclin-dependent protein kinase holoenzyme complex"/>
    <property type="evidence" value="ECO:0007669"/>
    <property type="project" value="TreeGrafter"/>
</dbReference>
<feature type="transmembrane region" description="Helical" evidence="3">
    <location>
        <begin position="223"/>
        <end position="243"/>
    </location>
</feature>
<proteinExistence type="inferred from homology"/>
<reference evidence="7" key="2">
    <citation type="submission" date="2025-04" db="UniProtKB">
        <authorList>
            <consortium name="RefSeq"/>
        </authorList>
    </citation>
    <scope>IDENTIFICATION</scope>
    <source>
        <strain evidence="7">Aabys</strain>
    </source>
</reference>
<name>A0A1I8MAV2_MUSDO</name>
<evidence type="ECO:0000256" key="1">
    <source>
        <dbReference type="ARBA" id="ARBA00038508"/>
    </source>
</evidence>
<dbReference type="VEuPathDB" id="VectorBase:MDOMA2_021147"/>
<accession>A0A1I8MAV2</accession>
<keyword evidence="6" id="KW-1185">Reference proteome</keyword>
<evidence type="ECO:0000313" key="7">
    <source>
        <dbReference type="RefSeq" id="XP_005191761.1"/>
    </source>
</evidence>
<keyword evidence="3" id="KW-0812">Transmembrane</keyword>
<comment type="similarity">
    <text evidence="1">Belongs to the CNPPD1 family.</text>
</comment>
<dbReference type="CDD" id="cd20557">
    <property type="entry name" value="CYCLIN_ScPCL1-like"/>
    <property type="match status" value="1"/>
</dbReference>
<dbReference type="PANTHER" id="PTHR15615:SF108">
    <property type="entry name" value="PROTEIN CNPPD1"/>
    <property type="match status" value="1"/>
</dbReference>
<evidence type="ECO:0000256" key="2">
    <source>
        <dbReference type="ARBA" id="ARBA00040808"/>
    </source>
</evidence>
<dbReference type="RefSeq" id="XP_005191761.1">
    <property type="nucleotide sequence ID" value="XM_005191704.3"/>
</dbReference>
<dbReference type="VEuPathDB" id="VectorBase:MDOA003002"/>
<evidence type="ECO:0000259" key="4">
    <source>
        <dbReference type="Pfam" id="PF00134"/>
    </source>
</evidence>
<dbReference type="Pfam" id="PF00134">
    <property type="entry name" value="Cyclin_N"/>
    <property type="match status" value="1"/>
</dbReference>
<keyword evidence="3" id="KW-1133">Transmembrane helix</keyword>
<dbReference type="GO" id="GO:0016538">
    <property type="term" value="F:cyclin-dependent protein serine/threonine kinase regulator activity"/>
    <property type="evidence" value="ECO:0007669"/>
    <property type="project" value="TreeGrafter"/>
</dbReference>
<gene>
    <name evidence="5" type="primary">101894630</name>
    <name evidence="7" type="synonym">LOC101894630</name>
</gene>
<dbReference type="Proteomes" id="UP001652621">
    <property type="component" value="Unplaced"/>
</dbReference>
<dbReference type="EnsemblMetazoa" id="MDOA003002-RA">
    <property type="protein sequence ID" value="MDOA003002-PA"/>
    <property type="gene ID" value="MDOA003002"/>
</dbReference>
<dbReference type="KEGG" id="mde:101894630"/>
<protein>
    <recommendedName>
        <fullName evidence="2">Protein CNPPD1</fullName>
    </recommendedName>
</protein>
<dbReference type="Gene3D" id="1.10.472.10">
    <property type="entry name" value="Cyclin-like"/>
    <property type="match status" value="1"/>
</dbReference>
<organism evidence="5">
    <name type="scientific">Musca domestica</name>
    <name type="common">House fly</name>
    <dbReference type="NCBI Taxonomy" id="7370"/>
    <lineage>
        <taxon>Eukaryota</taxon>
        <taxon>Metazoa</taxon>
        <taxon>Ecdysozoa</taxon>
        <taxon>Arthropoda</taxon>
        <taxon>Hexapoda</taxon>
        <taxon>Insecta</taxon>
        <taxon>Pterygota</taxon>
        <taxon>Neoptera</taxon>
        <taxon>Endopterygota</taxon>
        <taxon>Diptera</taxon>
        <taxon>Brachycera</taxon>
        <taxon>Muscomorpha</taxon>
        <taxon>Muscoidea</taxon>
        <taxon>Muscidae</taxon>
        <taxon>Musca</taxon>
    </lineage>
</organism>
<evidence type="ECO:0000313" key="6">
    <source>
        <dbReference type="Proteomes" id="UP001652621"/>
    </source>
</evidence>